<dbReference type="InterPro" id="IPR005554">
    <property type="entry name" value="NOL6/Upt22"/>
</dbReference>
<dbReference type="EMBL" id="BRXW01000422">
    <property type="protein sequence ID" value="GMH53008.1"/>
    <property type="molecule type" value="Genomic_DNA"/>
</dbReference>
<dbReference type="GO" id="GO:0034456">
    <property type="term" value="C:UTP-C complex"/>
    <property type="evidence" value="ECO:0007669"/>
    <property type="project" value="TreeGrafter"/>
</dbReference>
<accession>A0A9W7DW91</accession>
<gene>
    <name evidence="3" type="ORF">TrLO_g6610</name>
</gene>
<dbReference type="GO" id="GO:0006364">
    <property type="term" value="P:rRNA processing"/>
    <property type="evidence" value="ECO:0007669"/>
    <property type="project" value="TreeGrafter"/>
</dbReference>
<comment type="subcellular location">
    <subcellularLocation>
        <location evidence="1">Nucleus</location>
        <location evidence="1">Nucleolus</location>
    </subcellularLocation>
</comment>
<proteinExistence type="inferred from homology"/>
<dbReference type="GO" id="GO:0032040">
    <property type="term" value="C:small-subunit processome"/>
    <property type="evidence" value="ECO:0007669"/>
    <property type="project" value="TreeGrafter"/>
</dbReference>
<comment type="similarity">
    <text evidence="1">Belongs to the NRAP family.</text>
</comment>
<dbReference type="GO" id="GO:0032545">
    <property type="term" value="C:CURI complex"/>
    <property type="evidence" value="ECO:0007669"/>
    <property type="project" value="TreeGrafter"/>
</dbReference>
<dbReference type="PANTHER" id="PTHR17972:SF0">
    <property type="entry name" value="NUCLEOLAR PROTEIN 6"/>
    <property type="match status" value="1"/>
</dbReference>
<reference evidence="4" key="1">
    <citation type="journal article" date="2023" name="Commun. Biol.">
        <title>Genome analysis of Parmales, the sister group of diatoms, reveals the evolutionary specialization of diatoms from phago-mixotrophs to photoautotrophs.</title>
        <authorList>
            <person name="Ban H."/>
            <person name="Sato S."/>
            <person name="Yoshikawa S."/>
            <person name="Yamada K."/>
            <person name="Nakamura Y."/>
            <person name="Ichinomiya M."/>
            <person name="Sato N."/>
            <person name="Blanc-Mathieu R."/>
            <person name="Endo H."/>
            <person name="Kuwata A."/>
            <person name="Ogata H."/>
        </authorList>
    </citation>
    <scope>NUCLEOTIDE SEQUENCE [LARGE SCALE GENOMIC DNA]</scope>
    <source>
        <strain evidence="4">NIES 3700</strain>
    </source>
</reference>
<keyword evidence="1" id="KW-0539">Nucleus</keyword>
<organism evidence="3 4">
    <name type="scientific">Triparma laevis f. longispina</name>
    <dbReference type="NCBI Taxonomy" id="1714387"/>
    <lineage>
        <taxon>Eukaryota</taxon>
        <taxon>Sar</taxon>
        <taxon>Stramenopiles</taxon>
        <taxon>Ochrophyta</taxon>
        <taxon>Bolidophyceae</taxon>
        <taxon>Parmales</taxon>
        <taxon>Triparmaceae</taxon>
        <taxon>Triparma</taxon>
    </lineage>
</organism>
<dbReference type="GO" id="GO:0003723">
    <property type="term" value="F:RNA binding"/>
    <property type="evidence" value="ECO:0007669"/>
    <property type="project" value="UniProtKB-KW"/>
</dbReference>
<feature type="domain" description="Nrap protein" evidence="2">
    <location>
        <begin position="112"/>
        <end position="244"/>
    </location>
</feature>
<dbReference type="Pfam" id="PF17407">
    <property type="entry name" value="Nrap_D6"/>
    <property type="match status" value="1"/>
</dbReference>
<evidence type="ECO:0000259" key="2">
    <source>
        <dbReference type="Pfam" id="PF17407"/>
    </source>
</evidence>
<dbReference type="GO" id="GO:0006409">
    <property type="term" value="P:tRNA export from nucleus"/>
    <property type="evidence" value="ECO:0007669"/>
    <property type="project" value="TreeGrafter"/>
</dbReference>
<dbReference type="Proteomes" id="UP001165122">
    <property type="component" value="Unassembled WGS sequence"/>
</dbReference>
<keyword evidence="4" id="KW-1185">Reference proteome</keyword>
<dbReference type="InterPro" id="IPR035371">
    <property type="entry name" value="Nrap_D6"/>
</dbReference>
<dbReference type="Gene3D" id="3.30.70.3030">
    <property type="match status" value="1"/>
</dbReference>
<dbReference type="OrthoDB" id="10444680at2759"/>
<evidence type="ECO:0000313" key="4">
    <source>
        <dbReference type="Proteomes" id="UP001165122"/>
    </source>
</evidence>
<name>A0A9W7DW91_9STRA</name>
<evidence type="ECO:0000313" key="3">
    <source>
        <dbReference type="EMBL" id="GMH53008.1"/>
    </source>
</evidence>
<dbReference type="PANTHER" id="PTHR17972">
    <property type="entry name" value="NUCLEOLAR RNA-ASSOCIATED PROTEIN"/>
    <property type="match status" value="1"/>
</dbReference>
<keyword evidence="1" id="KW-0694">RNA-binding</keyword>
<sequence length="250" mass="28742">MIKLSSEVFDAFVFKGLEKFEGESVWEGFILILEYLKEVKKGVIYVGREEIEEEIETEQSIMILTREETTSIRGRDLTLVILNRLKGLAKNFLKVVEKDRGEWRKGFKGKAKEYDIVFKIDEKCVQKGYSSFNEINPKENTGIMPLFKSSQKYKNLSLQMPNDFSPITSLIQNLQSLYSHIFLTFYNPLTPEIIGLIFLPSVKSGIFDARYSKFMEQKEGGKCGINVDQVLEEVKEVGKGIVVSSRVYMK</sequence>
<protein>
    <recommendedName>
        <fullName evidence="2">Nrap protein domain-containing protein</fullName>
    </recommendedName>
</protein>
<comment type="caution">
    <text evidence="3">The sequence shown here is derived from an EMBL/GenBank/DDBJ whole genome shotgun (WGS) entry which is preliminary data.</text>
</comment>
<dbReference type="AlphaFoldDB" id="A0A9W7DW91"/>
<evidence type="ECO:0000256" key="1">
    <source>
        <dbReference type="RuleBase" id="RU364032"/>
    </source>
</evidence>